<dbReference type="Gene3D" id="1.10.101.10">
    <property type="entry name" value="PGBD-like superfamily/PGBD"/>
    <property type="match status" value="1"/>
</dbReference>
<accession>A0A2S6I0G8</accession>
<reference evidence="1 2" key="1">
    <citation type="submission" date="2018-02" db="EMBL/GenBank/DDBJ databases">
        <title>Genomic Encyclopedia of Archaeal and Bacterial Type Strains, Phase II (KMG-II): from individual species to whole genera.</title>
        <authorList>
            <person name="Goeker M."/>
        </authorList>
    </citation>
    <scope>NUCLEOTIDE SEQUENCE [LARGE SCALE GENOMIC DNA]</scope>
    <source>
        <strain evidence="1 2">DSM 29526</strain>
    </source>
</reference>
<dbReference type="Proteomes" id="UP000237662">
    <property type="component" value="Unassembled WGS sequence"/>
</dbReference>
<dbReference type="InterPro" id="IPR036366">
    <property type="entry name" value="PGBDSf"/>
</dbReference>
<keyword evidence="2" id="KW-1185">Reference proteome</keyword>
<name>A0A2S6I0G8_9BACT</name>
<protein>
    <recommendedName>
        <fullName evidence="3">Peptidoglycan binding protein</fullName>
    </recommendedName>
</protein>
<dbReference type="EMBL" id="PTJC01000008">
    <property type="protein sequence ID" value="PPK84255.1"/>
    <property type="molecule type" value="Genomic_DNA"/>
</dbReference>
<evidence type="ECO:0000313" key="2">
    <source>
        <dbReference type="Proteomes" id="UP000237662"/>
    </source>
</evidence>
<organism evidence="1 2">
    <name type="scientific">Neolewinella xylanilytica</name>
    <dbReference type="NCBI Taxonomy" id="1514080"/>
    <lineage>
        <taxon>Bacteria</taxon>
        <taxon>Pseudomonadati</taxon>
        <taxon>Bacteroidota</taxon>
        <taxon>Saprospiria</taxon>
        <taxon>Saprospirales</taxon>
        <taxon>Lewinellaceae</taxon>
        <taxon>Neolewinella</taxon>
    </lineage>
</organism>
<gene>
    <name evidence="1" type="ORF">CLV84_4024</name>
</gene>
<sequence length="425" mass="48432">MEKVLRLGRTDEDVRFTQEEKAAFLELYHHPHGFVDGEIRFRDDCRNCWYAWENLPGRRVRDLTQFLQAAGFMPYASHDGIYGYVTQAAVRLFQEYVRTIADPERHARRSPPSWPDGVVGMDTRTYIADWQQSGRTCRWADGEESPDYDRWLRWLTATTTYYRNQPTVAMQKLQATGVRGDSLPPDDWSFDPRETHLIGIRRGVGTATSAESRALDDLFVLLLNGKCFYFWGSTDANPRPGTEGYLCEGQHRYRLDWHNIGTAKRERIYKAARPAGAGVMVIRDVHGHNALTEANRRDGFDPRPNPTFNIHWSGLGISNWSAGCQVVSGKNYVNDAGGIVSCTEYAARTDRQRGERRTPEGPRLTMGAYIVLSDLVLCYTLRPDLREKPTFLYTLIEAETFDRVPGIAGTDIDARLAGLRNEGFY</sequence>
<comment type="caution">
    <text evidence="1">The sequence shown here is derived from an EMBL/GenBank/DDBJ whole genome shotgun (WGS) entry which is preliminary data.</text>
</comment>
<dbReference type="OrthoDB" id="1403469at2"/>
<dbReference type="AlphaFoldDB" id="A0A2S6I0G8"/>
<proteinExistence type="predicted"/>
<dbReference type="InterPro" id="IPR036365">
    <property type="entry name" value="PGBD-like_sf"/>
</dbReference>
<evidence type="ECO:0000313" key="1">
    <source>
        <dbReference type="EMBL" id="PPK84255.1"/>
    </source>
</evidence>
<dbReference type="SUPFAM" id="SSF47090">
    <property type="entry name" value="PGBD-like"/>
    <property type="match status" value="1"/>
</dbReference>
<dbReference type="RefSeq" id="WP_104421590.1">
    <property type="nucleotide sequence ID" value="NZ_PTJC01000008.1"/>
</dbReference>
<evidence type="ECO:0008006" key="3">
    <source>
        <dbReference type="Google" id="ProtNLM"/>
    </source>
</evidence>